<gene>
    <name evidence="4" type="ORF">GCM10008018_09280</name>
</gene>
<evidence type="ECO:0000256" key="1">
    <source>
        <dbReference type="ARBA" id="ARBA00010928"/>
    </source>
</evidence>
<proteinExistence type="inferred from homology"/>
<dbReference type="RefSeq" id="WP_189008263.1">
    <property type="nucleotide sequence ID" value="NZ_BMHE01000003.1"/>
</dbReference>
<evidence type="ECO:0000313" key="4">
    <source>
        <dbReference type="EMBL" id="GGI44875.1"/>
    </source>
</evidence>
<sequence>MIQAAIIGAGCVGQRYAKHLLKTELSEIVGVYDADVEAASQLGMASNCQSFTKFEALTAAIPANTVFVCMESAIGSRKQHILLALLHGRHVITPLTAELSLTDIKILMEASYKYNTRLLFLHPEKFTAHNRDIQKNIDDGAIGQIGMINVKRYSMKPLFSAWHDLAILDIDLLRWIVGDVATVYAMRTSSENVDYTLITLKFTNGAIANIEDFLGYPGEYTSAVEYAGSKGVIRYDSRKTNALYVHKTAVPASQPAKTGFCPSFRDPEYEELVYLLNCFQDNHFSVSTVEDAFETRKVIAAVAQSIKTGKPVRPADAIWKDDLYANAEDGGQQHA</sequence>
<dbReference type="EMBL" id="BMHE01000003">
    <property type="protein sequence ID" value="GGI44875.1"/>
    <property type="molecule type" value="Genomic_DNA"/>
</dbReference>
<dbReference type="PANTHER" id="PTHR43377:SF1">
    <property type="entry name" value="BILIVERDIN REDUCTASE A"/>
    <property type="match status" value="1"/>
</dbReference>
<dbReference type="Gene3D" id="3.30.360.10">
    <property type="entry name" value="Dihydrodipicolinate Reductase, domain 2"/>
    <property type="match status" value="1"/>
</dbReference>
<accession>A0ABQ2BPZ5</accession>
<name>A0ABQ2BPZ5_9BACL</name>
<evidence type="ECO:0000313" key="5">
    <source>
        <dbReference type="Proteomes" id="UP000615455"/>
    </source>
</evidence>
<comment type="similarity">
    <text evidence="1">Belongs to the Gfo/Idh/MocA family.</text>
</comment>
<dbReference type="InterPro" id="IPR004104">
    <property type="entry name" value="Gfo/Idh/MocA-like_OxRdtase_C"/>
</dbReference>
<dbReference type="InterPro" id="IPR051450">
    <property type="entry name" value="Gfo/Idh/MocA_Oxidoreductases"/>
</dbReference>
<feature type="domain" description="Gfo/Idh/MocA-like oxidoreductase N-terminal" evidence="2">
    <location>
        <begin position="3"/>
        <end position="117"/>
    </location>
</feature>
<dbReference type="SUPFAM" id="SSF51735">
    <property type="entry name" value="NAD(P)-binding Rossmann-fold domains"/>
    <property type="match status" value="1"/>
</dbReference>
<comment type="caution">
    <text evidence="4">The sequence shown here is derived from an EMBL/GenBank/DDBJ whole genome shotgun (WGS) entry which is preliminary data.</text>
</comment>
<dbReference type="InterPro" id="IPR000683">
    <property type="entry name" value="Gfo/Idh/MocA-like_OxRdtase_N"/>
</dbReference>
<dbReference type="Pfam" id="PF02894">
    <property type="entry name" value="GFO_IDH_MocA_C"/>
    <property type="match status" value="1"/>
</dbReference>
<dbReference type="SUPFAM" id="SSF55347">
    <property type="entry name" value="Glyceraldehyde-3-phosphate dehydrogenase-like, C-terminal domain"/>
    <property type="match status" value="1"/>
</dbReference>
<dbReference type="PANTHER" id="PTHR43377">
    <property type="entry name" value="BILIVERDIN REDUCTASE A"/>
    <property type="match status" value="1"/>
</dbReference>
<evidence type="ECO:0000259" key="2">
    <source>
        <dbReference type="Pfam" id="PF01408"/>
    </source>
</evidence>
<dbReference type="Proteomes" id="UP000615455">
    <property type="component" value="Unassembled WGS sequence"/>
</dbReference>
<evidence type="ECO:0000259" key="3">
    <source>
        <dbReference type="Pfam" id="PF02894"/>
    </source>
</evidence>
<dbReference type="Pfam" id="PF01408">
    <property type="entry name" value="GFO_IDH_MocA"/>
    <property type="match status" value="1"/>
</dbReference>
<organism evidence="4 5">
    <name type="scientific">Paenibacillus marchantiophytorum</name>
    <dbReference type="NCBI Taxonomy" id="1619310"/>
    <lineage>
        <taxon>Bacteria</taxon>
        <taxon>Bacillati</taxon>
        <taxon>Bacillota</taxon>
        <taxon>Bacilli</taxon>
        <taxon>Bacillales</taxon>
        <taxon>Paenibacillaceae</taxon>
        <taxon>Paenibacillus</taxon>
    </lineage>
</organism>
<keyword evidence="5" id="KW-1185">Reference proteome</keyword>
<protein>
    <submittedName>
        <fullName evidence="4">Inositol 2-dehydrogenase</fullName>
    </submittedName>
</protein>
<dbReference type="InterPro" id="IPR036291">
    <property type="entry name" value="NAD(P)-bd_dom_sf"/>
</dbReference>
<reference evidence="5" key="1">
    <citation type="journal article" date="2019" name="Int. J. Syst. Evol. Microbiol.">
        <title>The Global Catalogue of Microorganisms (GCM) 10K type strain sequencing project: providing services to taxonomists for standard genome sequencing and annotation.</title>
        <authorList>
            <consortium name="The Broad Institute Genomics Platform"/>
            <consortium name="The Broad Institute Genome Sequencing Center for Infectious Disease"/>
            <person name="Wu L."/>
            <person name="Ma J."/>
        </authorList>
    </citation>
    <scope>NUCLEOTIDE SEQUENCE [LARGE SCALE GENOMIC DNA]</scope>
    <source>
        <strain evidence="5">CGMCC 1.15043</strain>
    </source>
</reference>
<dbReference type="Gene3D" id="3.40.50.720">
    <property type="entry name" value="NAD(P)-binding Rossmann-like Domain"/>
    <property type="match status" value="1"/>
</dbReference>
<feature type="domain" description="Gfo/Idh/MocA-like oxidoreductase C-terminal" evidence="3">
    <location>
        <begin position="135"/>
        <end position="312"/>
    </location>
</feature>